<dbReference type="CDD" id="cd00377">
    <property type="entry name" value="ICL_PEPM"/>
    <property type="match status" value="1"/>
</dbReference>
<feature type="binding site" evidence="7">
    <location>
        <begin position="213"/>
        <end position="214"/>
    </location>
    <ligand>
        <name>substrate</name>
    </ligand>
</feature>
<dbReference type="GO" id="GO:0004451">
    <property type="term" value="F:isocitrate lyase activity"/>
    <property type="evidence" value="ECO:0007669"/>
    <property type="project" value="UniProtKB-EC"/>
</dbReference>
<feature type="non-terminal residue" evidence="9">
    <location>
        <position position="1"/>
    </location>
</feature>
<feature type="binding site" evidence="7">
    <location>
        <begin position="103"/>
        <end position="105"/>
    </location>
    <ligand>
        <name>substrate</name>
    </ligand>
</feature>
<dbReference type="InterPro" id="IPR018523">
    <property type="entry name" value="Isocitrate_lyase_ph_CS"/>
</dbReference>
<proteinExistence type="predicted"/>
<evidence type="ECO:0000256" key="3">
    <source>
        <dbReference type="ARBA" id="ARBA00022435"/>
    </source>
</evidence>
<dbReference type="OrthoDB" id="4078635at2759"/>
<dbReference type="eggNOG" id="KOG1260">
    <property type="taxonomic scope" value="Eukaryota"/>
</dbReference>
<dbReference type="InterPro" id="IPR015813">
    <property type="entry name" value="Pyrv/PenolPyrv_kinase-like_dom"/>
</dbReference>
<dbReference type="GO" id="GO:0006097">
    <property type="term" value="P:glyoxylate cycle"/>
    <property type="evidence" value="ECO:0007669"/>
    <property type="project" value="UniProtKB-KW"/>
</dbReference>
<keyword evidence="8" id="KW-0460">Magnesium</keyword>
<keyword evidence="3" id="KW-0329">Glyoxylate bypass</keyword>
<feature type="active site" description="Proton acceptor" evidence="6">
    <location>
        <position position="212"/>
    </location>
</feature>
<evidence type="ECO:0000256" key="6">
    <source>
        <dbReference type="PIRSR" id="PIRSR001362-1"/>
    </source>
</evidence>
<dbReference type="PIRSF" id="PIRSF001362">
    <property type="entry name" value="Isocit_lyase"/>
    <property type="match status" value="1"/>
</dbReference>
<dbReference type="STRING" id="857967.G0QT26"/>
<dbReference type="AlphaFoldDB" id="G0QT26"/>
<dbReference type="InterPro" id="IPR039556">
    <property type="entry name" value="ICL/PEPM"/>
</dbReference>
<dbReference type="PROSITE" id="PS00161">
    <property type="entry name" value="ISOCITRATE_LYASE"/>
    <property type="match status" value="1"/>
</dbReference>
<evidence type="ECO:0000256" key="2">
    <source>
        <dbReference type="ARBA" id="ARBA00012909"/>
    </source>
</evidence>
<feature type="binding site" evidence="7">
    <location>
        <position position="249"/>
    </location>
    <ligand>
        <name>substrate</name>
    </ligand>
</feature>
<evidence type="ECO:0000256" key="1">
    <source>
        <dbReference type="ARBA" id="ARBA00004793"/>
    </source>
</evidence>
<feature type="binding site" evidence="8">
    <location>
        <position position="174"/>
    </location>
    <ligand>
        <name>Mg(2+)</name>
        <dbReference type="ChEBI" id="CHEBI:18420"/>
    </ligand>
</feature>
<evidence type="ECO:0000256" key="7">
    <source>
        <dbReference type="PIRSR" id="PIRSR001362-2"/>
    </source>
</evidence>
<comment type="cofactor">
    <cofactor evidence="8">
        <name>Mg(2+)</name>
        <dbReference type="ChEBI" id="CHEBI:18420"/>
    </cofactor>
    <text evidence="8">Can also use Mn(2+) ion.</text>
</comment>
<sequence length="514" mass="58336">FKKKKKIQKMDSESQILAQIESEIQKWWDTPRYTGVKRPYTARQVASLRPSIHIEYPSNIQAKKMWRLLKDAQLTGNFHMTYGALDPIQVINLSKYLKTVYVSGWQCSVSASTTNEPGPDFADYPADTVPNKVDQLFKAQLNQDKIQNQERSSMTPEQRAKKPRVDYLAPLLADADAGFGGLTSTMKLIKLFIQAGAAGIHIEDQRPGNKKCGHMGGKVIVSCREHVNRLIACRLQADIMGTELIILARTDALGAKLIDSNIDPIDQPYILGICDDGKERSFPEAGLQQIKKQFQGAQRDQISQQWMSKCYTMSYQQAIQYAKTLGFSFQFDWETNRSSEGFYNIEGSPELCAARANEYLKYADMVWMETPTPTIETATKFASLVKKVHPNKLLAYNLSPSFNWSAFGMSNEYIQGFCEQLGKLGYSWQFITLAGFHMNALKSEQLSKDLAQRHMLAYVETVQREEEKHKVDQLTHQKWSGVNYVDECLTLIQPDSKTLANSIESTENQFSKNH</sequence>
<dbReference type="EC" id="4.1.3.1" evidence="2"/>
<dbReference type="InParanoid" id="G0QT26"/>
<dbReference type="GeneID" id="14907776"/>
<accession>G0QT26</accession>
<keyword evidence="5 9" id="KW-0456">Lyase</keyword>
<evidence type="ECO:0000313" key="10">
    <source>
        <dbReference type="Proteomes" id="UP000008983"/>
    </source>
</evidence>
<comment type="pathway">
    <text evidence="1">Carbohydrate metabolism; glyoxylate cycle; (S)-malate from isocitrate: step 1/2.</text>
</comment>
<name>G0QT26_ICHMU</name>
<dbReference type="RefSeq" id="XP_004035111.1">
    <property type="nucleotide sequence ID" value="XM_004035063.1"/>
</dbReference>
<reference evidence="9 10" key="1">
    <citation type="submission" date="2011-07" db="EMBL/GenBank/DDBJ databases">
        <authorList>
            <person name="Coyne R."/>
            <person name="Brami D."/>
            <person name="Johnson J."/>
            <person name="Hostetler J."/>
            <person name="Hannick L."/>
            <person name="Clark T."/>
            <person name="Cassidy-Hanley D."/>
            <person name="Inman J."/>
        </authorList>
    </citation>
    <scope>NUCLEOTIDE SEQUENCE [LARGE SCALE GENOMIC DNA]</scope>
    <source>
        <strain evidence="9 10">G5</strain>
    </source>
</reference>
<dbReference type="SUPFAM" id="SSF51621">
    <property type="entry name" value="Phosphoenolpyruvate/pyruvate domain"/>
    <property type="match status" value="1"/>
</dbReference>
<keyword evidence="10" id="KW-1185">Reference proteome</keyword>
<organism evidence="9 10">
    <name type="scientific">Ichthyophthirius multifiliis</name>
    <name type="common">White spot disease agent</name>
    <name type="synonym">Ich</name>
    <dbReference type="NCBI Taxonomy" id="5932"/>
    <lineage>
        <taxon>Eukaryota</taxon>
        <taxon>Sar</taxon>
        <taxon>Alveolata</taxon>
        <taxon>Ciliophora</taxon>
        <taxon>Intramacronucleata</taxon>
        <taxon>Oligohymenophorea</taxon>
        <taxon>Hymenostomatida</taxon>
        <taxon>Ophryoglenina</taxon>
        <taxon>Ichthyophthirius</taxon>
    </lineage>
</organism>
<dbReference type="EMBL" id="GL983839">
    <property type="protein sequence ID" value="EGR31625.1"/>
    <property type="molecule type" value="Genomic_DNA"/>
</dbReference>
<evidence type="ECO:0000256" key="4">
    <source>
        <dbReference type="ARBA" id="ARBA00022532"/>
    </source>
</evidence>
<keyword evidence="8" id="KW-0479">Metal-binding</keyword>
<evidence type="ECO:0000256" key="8">
    <source>
        <dbReference type="PIRSR" id="PIRSR001362-3"/>
    </source>
</evidence>
<dbReference type="OMA" id="YVSGWQV"/>
<dbReference type="Gene3D" id="3.20.20.60">
    <property type="entry name" value="Phosphoenolpyruvate-binding domains"/>
    <property type="match status" value="1"/>
</dbReference>
<dbReference type="PANTHER" id="PTHR21631:SF3">
    <property type="entry name" value="BIFUNCTIONAL GLYOXYLATE CYCLE PROTEIN"/>
    <property type="match status" value="1"/>
</dbReference>
<dbReference type="Pfam" id="PF00463">
    <property type="entry name" value="ICL"/>
    <property type="match status" value="1"/>
</dbReference>
<dbReference type="PANTHER" id="PTHR21631">
    <property type="entry name" value="ISOCITRATE LYASE/MALATE SYNTHASE"/>
    <property type="match status" value="1"/>
</dbReference>
<feature type="binding site" evidence="7">
    <location>
        <position position="432"/>
    </location>
    <ligand>
        <name>substrate</name>
    </ligand>
</feature>
<feature type="binding site" evidence="7">
    <location>
        <begin position="397"/>
        <end position="401"/>
    </location>
    <ligand>
        <name>substrate</name>
    </ligand>
</feature>
<keyword evidence="4" id="KW-0816">Tricarboxylic acid cycle</keyword>
<protein>
    <recommendedName>
        <fullName evidence="2">isocitrate lyase</fullName>
        <ecNumber evidence="2">4.1.3.1</ecNumber>
    </recommendedName>
</protein>
<evidence type="ECO:0000256" key="5">
    <source>
        <dbReference type="ARBA" id="ARBA00023239"/>
    </source>
</evidence>
<dbReference type="GO" id="GO:0046872">
    <property type="term" value="F:metal ion binding"/>
    <property type="evidence" value="ECO:0007669"/>
    <property type="project" value="UniProtKB-KW"/>
</dbReference>
<evidence type="ECO:0000313" key="9">
    <source>
        <dbReference type="EMBL" id="EGR31625.1"/>
    </source>
</evidence>
<dbReference type="GO" id="GO:0006099">
    <property type="term" value="P:tricarboxylic acid cycle"/>
    <property type="evidence" value="ECO:0007669"/>
    <property type="project" value="UniProtKB-KW"/>
</dbReference>
<dbReference type="Proteomes" id="UP000008983">
    <property type="component" value="Unassembled WGS sequence"/>
</dbReference>
<dbReference type="InterPro" id="IPR040442">
    <property type="entry name" value="Pyrv_kinase-like_dom_sf"/>
</dbReference>
<gene>
    <name evidence="9" type="ORF">IMG5_105650</name>
</gene>
<dbReference type="InterPro" id="IPR006254">
    <property type="entry name" value="Isocitrate_lyase"/>
</dbReference>
<dbReference type="NCBIfam" id="TIGR01346">
    <property type="entry name" value="isocit_lyase"/>
    <property type="match status" value="1"/>
</dbReference>